<keyword evidence="1" id="KW-0479">Metal-binding</keyword>
<keyword evidence="4" id="KW-0805">Transcription regulation</keyword>
<dbReference type="InterPro" id="IPR001965">
    <property type="entry name" value="Znf_PHD"/>
</dbReference>
<feature type="domain" description="Zinc finger PHD-type" evidence="6">
    <location>
        <begin position="635"/>
        <end position="681"/>
    </location>
</feature>
<dbReference type="InterPro" id="IPR011011">
    <property type="entry name" value="Znf_FYVE_PHD"/>
</dbReference>
<dbReference type="AlphaFoldDB" id="A0AAV6XJY2"/>
<evidence type="ECO:0000313" key="7">
    <source>
        <dbReference type="EMBL" id="KAG8383336.1"/>
    </source>
</evidence>
<dbReference type="InterPro" id="IPR058054">
    <property type="entry name" value="Znf_MS1-like"/>
</dbReference>
<keyword evidence="8" id="KW-1185">Reference proteome</keyword>
<sequence>MVVNGRPMKRLVKRRVTADLSDFLTFPTAGDQAAAKPFRTSVKAFLSKHALLPPPSSLFPHLLTWQVLFRVGDLAGDDGGPAVVCLDVVEEDVARSRSVYCDQCRVVGWSSNPVSAKRYHFIIKADGNSIAGYNKTCPGCGDALHLTDSRCKSCNHVMTTEDVEDGMYQQLESTTHLLHGVIHANGYGHLLRVNGREGGSRLLSGRHIMNFWDRLCRMLGIRKVSVMDVSKKNGLDFRLLHSVVKGHPWYGDWGYQFGAGSFSLTFDDYNLAVGNLSSLPLSLFQSQGRKPRTRLQDLISFYQSISERELVNIRDLFCFLMSLIHDDNHSSLRGDDSPCKKLKTSESRTLCSWTISDIKRVEDAMFRVLRAVSGSTWVSWRALKGAVCKVGTPELLDYCLKELKGKQAAPGMVVNARCSSDSGAMEYRLVASLVFSFLRLEPGSAPTEANASLNSSPMANYPSEERLRRDLRYFYECMLHPETMVIHVPPAKRNLAVGSATKILDCKQFVKDYHPERFLSICKENAVQLLCEVDLTGQQPEEDGRNPPPELLVLSPDATIADLKLEAMKAFQDVYLMFRRFQADELVGYGGVDESTQIKLLLGSTEFVRIRGRFLGKNGLGRFRMERGMERWIVDCLCGAKDDDGERMLACDVCGIWQHTRCSGIPDSDAVPAKFFCHRCRLVAKTTKAIGQCKKEEVDKVAGDNGGILGLSLTNTGIL</sequence>
<dbReference type="InterPro" id="IPR013083">
    <property type="entry name" value="Znf_RING/FYVE/PHD"/>
</dbReference>
<evidence type="ECO:0000259" key="6">
    <source>
        <dbReference type="SMART" id="SM00249"/>
    </source>
</evidence>
<evidence type="ECO:0000256" key="1">
    <source>
        <dbReference type="ARBA" id="ARBA00022723"/>
    </source>
</evidence>
<dbReference type="InterPro" id="IPR057765">
    <property type="entry name" value="MS1-like_ubiquitin"/>
</dbReference>
<reference evidence="7" key="1">
    <citation type="submission" date="2019-10" db="EMBL/GenBank/DDBJ databases">
        <authorList>
            <person name="Zhang R."/>
            <person name="Pan Y."/>
            <person name="Wang J."/>
            <person name="Ma R."/>
            <person name="Yu S."/>
        </authorList>
    </citation>
    <scope>NUCLEOTIDE SEQUENCE</scope>
    <source>
        <strain evidence="7">LA-IB0</strain>
        <tissue evidence="7">Leaf</tissue>
    </source>
</reference>
<evidence type="ECO:0000256" key="2">
    <source>
        <dbReference type="ARBA" id="ARBA00022771"/>
    </source>
</evidence>
<dbReference type="InterPro" id="IPR019786">
    <property type="entry name" value="Zinc_finger_PHD-type_CS"/>
</dbReference>
<accession>A0AAV6XJY2</accession>
<dbReference type="PANTHER" id="PTHR46201">
    <property type="entry name" value="PHD FINGER PROTEIN MALE MEIOCYTE DEATH 1-RELATED"/>
    <property type="match status" value="1"/>
</dbReference>
<protein>
    <recommendedName>
        <fullName evidence="6">Zinc finger PHD-type domain-containing protein</fullName>
    </recommendedName>
</protein>
<keyword evidence="3" id="KW-0862">Zinc</keyword>
<dbReference type="Pfam" id="PF00628">
    <property type="entry name" value="PHD"/>
    <property type="match status" value="1"/>
</dbReference>
<dbReference type="InterPro" id="IPR019787">
    <property type="entry name" value="Znf_PHD-finger"/>
</dbReference>
<dbReference type="SMART" id="SM00249">
    <property type="entry name" value="PHD"/>
    <property type="match status" value="1"/>
</dbReference>
<dbReference type="InterPro" id="IPR059080">
    <property type="entry name" value="WHD_PTC1"/>
</dbReference>
<evidence type="ECO:0000256" key="5">
    <source>
        <dbReference type="ARBA" id="ARBA00023163"/>
    </source>
</evidence>
<dbReference type="GO" id="GO:0008270">
    <property type="term" value="F:zinc ion binding"/>
    <property type="evidence" value="ECO:0007669"/>
    <property type="project" value="UniProtKB-KW"/>
</dbReference>
<name>A0AAV6XJY2_9LAMI</name>
<dbReference type="SUPFAM" id="SSF57903">
    <property type="entry name" value="FYVE/PHD zinc finger"/>
    <property type="match status" value="1"/>
</dbReference>
<gene>
    <name evidence="7" type="ORF">BUALT_Bualt04G0001900</name>
</gene>
<dbReference type="Pfam" id="PF25565">
    <property type="entry name" value="Ubiquitin_At1g33420"/>
    <property type="match status" value="1"/>
</dbReference>
<dbReference type="EMBL" id="WHWC01000004">
    <property type="protein sequence ID" value="KAG8383336.1"/>
    <property type="molecule type" value="Genomic_DNA"/>
</dbReference>
<keyword evidence="5" id="KW-0804">Transcription</keyword>
<dbReference type="CDD" id="cd15556">
    <property type="entry name" value="PHD_MMD1_like"/>
    <property type="match status" value="1"/>
</dbReference>
<dbReference type="PROSITE" id="PS01359">
    <property type="entry name" value="ZF_PHD_1"/>
    <property type="match status" value="1"/>
</dbReference>
<evidence type="ECO:0000313" key="8">
    <source>
        <dbReference type="Proteomes" id="UP000826271"/>
    </source>
</evidence>
<proteinExistence type="predicted"/>
<organism evidence="7 8">
    <name type="scientific">Buddleja alternifolia</name>
    <dbReference type="NCBI Taxonomy" id="168488"/>
    <lineage>
        <taxon>Eukaryota</taxon>
        <taxon>Viridiplantae</taxon>
        <taxon>Streptophyta</taxon>
        <taxon>Embryophyta</taxon>
        <taxon>Tracheophyta</taxon>
        <taxon>Spermatophyta</taxon>
        <taxon>Magnoliopsida</taxon>
        <taxon>eudicotyledons</taxon>
        <taxon>Gunneridae</taxon>
        <taxon>Pentapetalae</taxon>
        <taxon>asterids</taxon>
        <taxon>lamiids</taxon>
        <taxon>Lamiales</taxon>
        <taxon>Scrophulariaceae</taxon>
        <taxon>Buddlejeae</taxon>
        <taxon>Buddleja</taxon>
    </lineage>
</organism>
<dbReference type="Proteomes" id="UP000826271">
    <property type="component" value="Unassembled WGS sequence"/>
</dbReference>
<dbReference type="Pfam" id="PF25874">
    <property type="entry name" value="WHD_plant_repro"/>
    <property type="match status" value="1"/>
</dbReference>
<comment type="caution">
    <text evidence="7">The sequence shown here is derived from an EMBL/GenBank/DDBJ whole genome shotgun (WGS) entry which is preliminary data.</text>
</comment>
<evidence type="ECO:0000256" key="3">
    <source>
        <dbReference type="ARBA" id="ARBA00022833"/>
    </source>
</evidence>
<keyword evidence="2" id="KW-0863">Zinc-finger</keyword>
<dbReference type="Gene3D" id="3.30.40.10">
    <property type="entry name" value="Zinc/RING finger domain, C3HC4 (zinc finger)"/>
    <property type="match status" value="1"/>
</dbReference>
<evidence type="ECO:0000256" key="4">
    <source>
        <dbReference type="ARBA" id="ARBA00023015"/>
    </source>
</evidence>
<dbReference type="PANTHER" id="PTHR46201:SF3">
    <property type="entry name" value="OS01G0877500 PROTEIN"/>
    <property type="match status" value="1"/>
</dbReference>